<comment type="caution">
    <text evidence="1">The sequence shown here is derived from an EMBL/GenBank/DDBJ whole genome shotgun (WGS) entry which is preliminary data.</text>
</comment>
<dbReference type="SUPFAM" id="SSF53720">
    <property type="entry name" value="ALDH-like"/>
    <property type="match status" value="1"/>
</dbReference>
<gene>
    <name evidence="1" type="ORF">GCM10007170_21450</name>
</gene>
<evidence type="ECO:0008006" key="3">
    <source>
        <dbReference type="Google" id="ProtNLM"/>
    </source>
</evidence>
<sequence>MNFFASNHSAPFGGRHDSGLGTEYGIEWLNACLSYKSIHRKR</sequence>
<dbReference type="InterPro" id="IPR016161">
    <property type="entry name" value="Ald_DH/histidinol_DH"/>
</dbReference>
<keyword evidence="2" id="KW-1185">Reference proteome</keyword>
<accession>A0ABQ2AQE7</accession>
<organism evidence="1 2">
    <name type="scientific">Arthrobacter liuii</name>
    <dbReference type="NCBI Taxonomy" id="1476996"/>
    <lineage>
        <taxon>Bacteria</taxon>
        <taxon>Bacillati</taxon>
        <taxon>Actinomycetota</taxon>
        <taxon>Actinomycetes</taxon>
        <taxon>Micrococcales</taxon>
        <taxon>Micrococcaceae</taxon>
        <taxon>Arthrobacter</taxon>
    </lineage>
</organism>
<evidence type="ECO:0000313" key="1">
    <source>
        <dbReference type="EMBL" id="GGH95584.1"/>
    </source>
</evidence>
<dbReference type="RefSeq" id="WP_268236249.1">
    <property type="nucleotide sequence ID" value="NZ_BMFW01000008.1"/>
</dbReference>
<protein>
    <recommendedName>
        <fullName evidence="3">Aldehyde dehydrogenase family protein</fullName>
    </recommendedName>
</protein>
<name>A0ABQ2AQE7_9MICC</name>
<proteinExistence type="predicted"/>
<dbReference type="Proteomes" id="UP000643279">
    <property type="component" value="Unassembled WGS sequence"/>
</dbReference>
<reference evidence="2" key="1">
    <citation type="journal article" date="2019" name="Int. J. Syst. Evol. Microbiol.">
        <title>The Global Catalogue of Microorganisms (GCM) 10K type strain sequencing project: providing services to taxonomists for standard genome sequencing and annotation.</title>
        <authorList>
            <consortium name="The Broad Institute Genomics Platform"/>
            <consortium name="The Broad Institute Genome Sequencing Center for Infectious Disease"/>
            <person name="Wu L."/>
            <person name="Ma J."/>
        </authorList>
    </citation>
    <scope>NUCLEOTIDE SEQUENCE [LARGE SCALE GENOMIC DNA]</scope>
    <source>
        <strain evidence="2">CGMCC 1.12778</strain>
    </source>
</reference>
<dbReference type="EMBL" id="BMFW01000008">
    <property type="protein sequence ID" value="GGH95584.1"/>
    <property type="molecule type" value="Genomic_DNA"/>
</dbReference>
<evidence type="ECO:0000313" key="2">
    <source>
        <dbReference type="Proteomes" id="UP000643279"/>
    </source>
</evidence>